<evidence type="ECO:0000256" key="3">
    <source>
        <dbReference type="ARBA" id="ARBA00022475"/>
    </source>
</evidence>
<name>A0A7X0VGS1_9BACL</name>
<feature type="transmembrane region" description="Helical" evidence="7">
    <location>
        <begin position="324"/>
        <end position="348"/>
    </location>
</feature>
<dbReference type="GO" id="GO:0005886">
    <property type="term" value="C:plasma membrane"/>
    <property type="evidence" value="ECO:0007669"/>
    <property type="project" value="UniProtKB-SubCell"/>
</dbReference>
<feature type="transmembrane region" description="Helical" evidence="7">
    <location>
        <begin position="20"/>
        <end position="37"/>
    </location>
</feature>
<dbReference type="AlphaFoldDB" id="A0A7X0VGS1"/>
<sequence>MKANEMDRVDSPGKRANYGGLDWLKLIAALLVVANHTSPLTSVSPDADFLLSGILSRIAVPIFFMTSGFFYFRKLNGDPRVDREAMYGYLRKIGKLYAVALLLYVPLNLYTGYFTEDFSAYSLMKDLVFDGTFYHLWYLPALLIGILLTTWLYRTLPLPAMLAAAGLLYVVGLLGDSYYGLFKANEAFSQLYAGLFKAFDYTRNGLFYAPIYLALGAWAAKRPQPERRPLANAGLFLVSLALMLTEGMLLNLAGMPRHDSMYIFALPAAYFLFRWALQWKGRSGRTFREWRVWIYILHPIAIVLVRGAAETVHLEALLITNSLLHYVAVCLVSIVLAVVAVRLCGISLRISPAKIKPREGA</sequence>
<dbReference type="Proteomes" id="UP000547209">
    <property type="component" value="Unassembled WGS sequence"/>
</dbReference>
<comment type="caution">
    <text evidence="9">The sequence shown here is derived from an EMBL/GenBank/DDBJ whole genome shotgun (WGS) entry which is preliminary data.</text>
</comment>
<evidence type="ECO:0000313" key="10">
    <source>
        <dbReference type="Proteomes" id="UP000547209"/>
    </source>
</evidence>
<accession>A0A7X0VGS1</accession>
<keyword evidence="6 7" id="KW-0472">Membrane</keyword>
<gene>
    <name evidence="9" type="ORF">H7C19_14610</name>
</gene>
<keyword evidence="4 7" id="KW-0812">Transmembrane</keyword>
<feature type="transmembrane region" description="Helical" evidence="7">
    <location>
        <begin position="289"/>
        <end position="309"/>
    </location>
</feature>
<reference evidence="9 10" key="1">
    <citation type="submission" date="2020-08" db="EMBL/GenBank/DDBJ databases">
        <title>Cohnella phylogeny.</title>
        <authorList>
            <person name="Dunlap C."/>
        </authorList>
    </citation>
    <scope>NUCLEOTIDE SEQUENCE [LARGE SCALE GENOMIC DNA]</scope>
    <source>
        <strain evidence="9 10">DSM 28246</strain>
    </source>
</reference>
<dbReference type="GO" id="GO:0009246">
    <property type="term" value="P:enterobacterial common antigen biosynthetic process"/>
    <property type="evidence" value="ECO:0007669"/>
    <property type="project" value="TreeGrafter"/>
</dbReference>
<dbReference type="GO" id="GO:0016413">
    <property type="term" value="F:O-acetyltransferase activity"/>
    <property type="evidence" value="ECO:0007669"/>
    <property type="project" value="TreeGrafter"/>
</dbReference>
<comment type="subcellular location">
    <subcellularLocation>
        <location evidence="1">Cell membrane</location>
        <topology evidence="1">Multi-pass membrane protein</topology>
    </subcellularLocation>
</comment>
<feature type="transmembrane region" description="Helical" evidence="7">
    <location>
        <begin position="93"/>
        <end position="113"/>
    </location>
</feature>
<feature type="transmembrane region" description="Helical" evidence="7">
    <location>
        <begin position="49"/>
        <end position="72"/>
    </location>
</feature>
<keyword evidence="10" id="KW-1185">Reference proteome</keyword>
<evidence type="ECO:0000256" key="2">
    <source>
        <dbReference type="ARBA" id="ARBA00007400"/>
    </source>
</evidence>
<dbReference type="InterPro" id="IPR002656">
    <property type="entry name" value="Acyl_transf_3_dom"/>
</dbReference>
<proteinExistence type="inferred from homology"/>
<evidence type="ECO:0000256" key="5">
    <source>
        <dbReference type="ARBA" id="ARBA00022989"/>
    </source>
</evidence>
<organism evidence="9 10">
    <name type="scientific">Cohnella nanjingensis</name>
    <dbReference type="NCBI Taxonomy" id="1387779"/>
    <lineage>
        <taxon>Bacteria</taxon>
        <taxon>Bacillati</taxon>
        <taxon>Bacillota</taxon>
        <taxon>Bacilli</taxon>
        <taxon>Bacillales</taxon>
        <taxon>Paenibacillaceae</taxon>
        <taxon>Cohnella</taxon>
    </lineage>
</organism>
<evidence type="ECO:0000256" key="4">
    <source>
        <dbReference type="ARBA" id="ARBA00022692"/>
    </source>
</evidence>
<evidence type="ECO:0000313" key="9">
    <source>
        <dbReference type="EMBL" id="MBB6671919.1"/>
    </source>
</evidence>
<feature type="transmembrane region" description="Helical" evidence="7">
    <location>
        <begin position="160"/>
        <end position="181"/>
    </location>
</feature>
<keyword evidence="3" id="KW-1003">Cell membrane</keyword>
<evidence type="ECO:0000256" key="6">
    <source>
        <dbReference type="ARBA" id="ARBA00023136"/>
    </source>
</evidence>
<evidence type="ECO:0000256" key="1">
    <source>
        <dbReference type="ARBA" id="ARBA00004651"/>
    </source>
</evidence>
<evidence type="ECO:0000256" key="7">
    <source>
        <dbReference type="SAM" id="Phobius"/>
    </source>
</evidence>
<feature type="transmembrane region" description="Helical" evidence="7">
    <location>
        <begin position="232"/>
        <end position="254"/>
    </location>
</feature>
<keyword evidence="9" id="KW-0012">Acyltransferase</keyword>
<dbReference type="EMBL" id="JACJVP010000024">
    <property type="protein sequence ID" value="MBB6671919.1"/>
    <property type="molecule type" value="Genomic_DNA"/>
</dbReference>
<dbReference type="RefSeq" id="WP_185143395.1">
    <property type="nucleotide sequence ID" value="NZ_JACJVP010000024.1"/>
</dbReference>
<keyword evidence="9" id="KW-0808">Transferase</keyword>
<keyword evidence="5 7" id="KW-1133">Transmembrane helix</keyword>
<protein>
    <submittedName>
        <fullName evidence="9">Acyltransferase</fullName>
    </submittedName>
</protein>
<feature type="transmembrane region" description="Helical" evidence="7">
    <location>
        <begin position="260"/>
        <end position="277"/>
    </location>
</feature>
<feature type="transmembrane region" description="Helical" evidence="7">
    <location>
        <begin position="201"/>
        <end position="220"/>
    </location>
</feature>
<dbReference type="PANTHER" id="PTHR40074">
    <property type="entry name" value="O-ACETYLTRANSFERASE WECH"/>
    <property type="match status" value="1"/>
</dbReference>
<dbReference type="PANTHER" id="PTHR40074:SF2">
    <property type="entry name" value="O-ACETYLTRANSFERASE WECH"/>
    <property type="match status" value="1"/>
</dbReference>
<comment type="similarity">
    <text evidence="2">Belongs to the acyltransferase 3 family.</text>
</comment>
<dbReference type="Pfam" id="PF01757">
    <property type="entry name" value="Acyl_transf_3"/>
    <property type="match status" value="1"/>
</dbReference>
<feature type="transmembrane region" description="Helical" evidence="7">
    <location>
        <begin position="133"/>
        <end position="153"/>
    </location>
</feature>
<evidence type="ECO:0000259" key="8">
    <source>
        <dbReference type="Pfam" id="PF01757"/>
    </source>
</evidence>
<feature type="domain" description="Acyltransferase 3" evidence="8">
    <location>
        <begin position="19"/>
        <end position="341"/>
    </location>
</feature>